<keyword evidence="2" id="KW-1185">Reference proteome</keyword>
<reference evidence="3" key="1">
    <citation type="submission" date="2017-02" db="UniProtKB">
        <authorList>
            <consortium name="WormBaseParasite"/>
        </authorList>
    </citation>
    <scope>IDENTIFICATION</scope>
</reference>
<accession>A0A0N4ZF37</accession>
<evidence type="ECO:0000256" key="1">
    <source>
        <dbReference type="SAM" id="Phobius"/>
    </source>
</evidence>
<evidence type="ECO:0000313" key="2">
    <source>
        <dbReference type="Proteomes" id="UP000038045"/>
    </source>
</evidence>
<keyword evidence="1" id="KW-1133">Transmembrane helix</keyword>
<proteinExistence type="predicted"/>
<protein>
    <submittedName>
        <fullName evidence="3">GOLD domain-containing protein</fullName>
    </submittedName>
</protein>
<dbReference type="WBParaSite" id="PTRK_0000636900.1">
    <property type="protein sequence ID" value="PTRK_0000636900.1"/>
    <property type="gene ID" value="PTRK_0000636900"/>
</dbReference>
<keyword evidence="1" id="KW-0472">Membrane</keyword>
<sequence length="77" mass="9035">MNKSILDHVNKIVAFHETSVITTTKYVIDAEPRNYDVLKAYDVKLEELLLMHTVAMIISFVTILKALRTLVYYRYEK</sequence>
<dbReference type="Proteomes" id="UP000038045">
    <property type="component" value="Unplaced"/>
</dbReference>
<keyword evidence="1" id="KW-0812">Transmembrane</keyword>
<feature type="transmembrane region" description="Helical" evidence="1">
    <location>
        <begin position="48"/>
        <end position="67"/>
    </location>
</feature>
<name>A0A0N4ZF37_PARTI</name>
<dbReference type="AlphaFoldDB" id="A0A0N4ZF37"/>
<evidence type="ECO:0000313" key="3">
    <source>
        <dbReference type="WBParaSite" id="PTRK_0000636900.1"/>
    </source>
</evidence>
<organism evidence="2 3">
    <name type="scientific">Parastrongyloides trichosuri</name>
    <name type="common">Possum-specific nematode worm</name>
    <dbReference type="NCBI Taxonomy" id="131310"/>
    <lineage>
        <taxon>Eukaryota</taxon>
        <taxon>Metazoa</taxon>
        <taxon>Ecdysozoa</taxon>
        <taxon>Nematoda</taxon>
        <taxon>Chromadorea</taxon>
        <taxon>Rhabditida</taxon>
        <taxon>Tylenchina</taxon>
        <taxon>Panagrolaimomorpha</taxon>
        <taxon>Strongyloidoidea</taxon>
        <taxon>Strongyloididae</taxon>
        <taxon>Parastrongyloides</taxon>
    </lineage>
</organism>